<dbReference type="RefSeq" id="WP_150699294.1">
    <property type="nucleotide sequence ID" value="NZ_CABPRZ010000025.1"/>
</dbReference>
<dbReference type="InterPro" id="IPR016155">
    <property type="entry name" value="Mopterin_synth/thiamin_S_b"/>
</dbReference>
<dbReference type="PANTHER" id="PTHR38031:SF1">
    <property type="entry name" value="SULFUR CARRIER PROTEIN CYSO"/>
    <property type="match status" value="1"/>
</dbReference>
<sequence length="89" mass="9694">MPQVTFAPAIQRHVAVPPLDVGGETVAAALHDCLRQAPGLQAYLFDDQGRLRPHVTIFIDGTMIRDRRALSDRLQATSRVYVVQALSGG</sequence>
<gene>
    <name evidence="1" type="ORF">PTE30175_04515</name>
</gene>
<dbReference type="OrthoDB" id="6894792at2"/>
<accession>A0A5E4YNA3</accession>
<evidence type="ECO:0000313" key="2">
    <source>
        <dbReference type="Proteomes" id="UP000414233"/>
    </source>
</evidence>
<dbReference type="AlphaFoldDB" id="A0A5E4YNA3"/>
<name>A0A5E4YNA3_9BURK</name>
<dbReference type="InterPro" id="IPR012675">
    <property type="entry name" value="Beta-grasp_dom_sf"/>
</dbReference>
<proteinExistence type="predicted"/>
<dbReference type="EMBL" id="CABPRZ010000025">
    <property type="protein sequence ID" value="VVE49730.1"/>
    <property type="molecule type" value="Genomic_DNA"/>
</dbReference>
<evidence type="ECO:0000313" key="1">
    <source>
        <dbReference type="EMBL" id="VVE49730.1"/>
    </source>
</evidence>
<reference evidence="1 2" key="1">
    <citation type="submission" date="2019-08" db="EMBL/GenBank/DDBJ databases">
        <authorList>
            <person name="Peeters C."/>
        </authorList>
    </citation>
    <scope>NUCLEOTIDE SEQUENCE [LARGE SCALE GENOMIC DNA]</scope>
    <source>
        <strain evidence="1 2">LMG 30175</strain>
    </source>
</reference>
<organism evidence="1 2">
    <name type="scientific">Pandoraea terrae</name>
    <dbReference type="NCBI Taxonomy" id="1537710"/>
    <lineage>
        <taxon>Bacteria</taxon>
        <taxon>Pseudomonadati</taxon>
        <taxon>Pseudomonadota</taxon>
        <taxon>Betaproteobacteria</taxon>
        <taxon>Burkholderiales</taxon>
        <taxon>Burkholderiaceae</taxon>
        <taxon>Pandoraea</taxon>
    </lineage>
</organism>
<dbReference type="SUPFAM" id="SSF54285">
    <property type="entry name" value="MoaD/ThiS"/>
    <property type="match status" value="1"/>
</dbReference>
<dbReference type="Gene3D" id="3.10.20.30">
    <property type="match status" value="1"/>
</dbReference>
<dbReference type="PANTHER" id="PTHR38031">
    <property type="entry name" value="SULFUR CARRIER PROTEIN SLR0821-RELATED"/>
    <property type="match status" value="1"/>
</dbReference>
<keyword evidence="2" id="KW-1185">Reference proteome</keyword>
<dbReference type="InterPro" id="IPR052045">
    <property type="entry name" value="Sulfur_Carrier/Prot_Modifier"/>
</dbReference>
<protein>
    <submittedName>
        <fullName evidence="1">Thiamine biosynthesis protein ThiS</fullName>
    </submittedName>
</protein>
<dbReference type="Proteomes" id="UP000414233">
    <property type="component" value="Unassembled WGS sequence"/>
</dbReference>